<reference evidence="2" key="1">
    <citation type="submission" date="2023-02" db="EMBL/GenBank/DDBJ databases">
        <title>Colletotrichum kahawae CIFC_Que2 genome sequencing and assembly.</title>
        <authorList>
            <person name="Baroncelli R."/>
        </authorList>
    </citation>
    <scope>NUCLEOTIDE SEQUENCE</scope>
    <source>
        <strain evidence="2">CIFC_Que2</strain>
    </source>
</reference>
<organism evidence="2 3">
    <name type="scientific">Colletotrichum kahawae</name>
    <name type="common">Coffee berry disease fungus</name>
    <dbReference type="NCBI Taxonomy" id="34407"/>
    <lineage>
        <taxon>Eukaryota</taxon>
        <taxon>Fungi</taxon>
        <taxon>Dikarya</taxon>
        <taxon>Ascomycota</taxon>
        <taxon>Pezizomycotina</taxon>
        <taxon>Sordariomycetes</taxon>
        <taxon>Hypocreomycetidae</taxon>
        <taxon>Glomerellales</taxon>
        <taxon>Glomerellaceae</taxon>
        <taxon>Colletotrichum</taxon>
        <taxon>Colletotrichum gloeosporioides species complex</taxon>
    </lineage>
</organism>
<keyword evidence="3" id="KW-1185">Reference proteome</keyword>
<evidence type="ECO:0000313" key="2">
    <source>
        <dbReference type="EMBL" id="KAK2758505.1"/>
    </source>
</evidence>
<evidence type="ECO:0000256" key="1">
    <source>
        <dbReference type="SAM" id="MobiDB-lite"/>
    </source>
</evidence>
<protein>
    <submittedName>
        <fullName evidence="2">Uncharacterized protein</fullName>
    </submittedName>
</protein>
<proteinExistence type="predicted"/>
<comment type="caution">
    <text evidence="2">The sequence shown here is derived from an EMBL/GenBank/DDBJ whole genome shotgun (WGS) entry which is preliminary data.</text>
</comment>
<dbReference type="Proteomes" id="UP001281614">
    <property type="component" value="Unassembled WGS sequence"/>
</dbReference>
<evidence type="ECO:0000313" key="3">
    <source>
        <dbReference type="Proteomes" id="UP001281614"/>
    </source>
</evidence>
<dbReference type="AlphaFoldDB" id="A0AAD9YES4"/>
<name>A0AAD9YES4_COLKA</name>
<sequence>MYRIAISLTTCFCMMSSHAYAHRQRWIVKLPYVASALAFARVCAAIAEFPEMEVLGTRRTIVFQCLNNSTPFHDGWGTLSDIKHPLKGDLCGRPRVPDEQEFIDFGPFNMVESICPRISLSSARRTGYRSGLSSGLDTQCRVFNTLEGLDPRFLCVKGDGAASIPASSETSRNGILTGGANPSGLIVDVRNALAQRVINMMNEVAGSSHPWKVVARGPGEADTFHKSLVAGSIQACSVLNFSEKQITLYQMALVPRALKAQVNLQGVGDRTLGEIRRISGSKIPHARSLLQQASDAEDDERRKRRPQGHREVVGMSHVPAPSSASYQTSPRPAVSAACGTMWQHVICFLFSLTTAAFKQ</sequence>
<feature type="region of interest" description="Disordered" evidence="1">
    <location>
        <begin position="290"/>
        <end position="330"/>
    </location>
</feature>
<accession>A0AAD9YES4</accession>
<gene>
    <name evidence="2" type="ORF">CKAH01_05553</name>
</gene>
<dbReference type="EMBL" id="VYYT01000189">
    <property type="protein sequence ID" value="KAK2758505.1"/>
    <property type="molecule type" value="Genomic_DNA"/>
</dbReference>